<evidence type="ECO:0000313" key="2">
    <source>
        <dbReference type="Proteomes" id="UP000220904"/>
    </source>
</evidence>
<dbReference type="Proteomes" id="UP000220904">
    <property type="component" value="Unassembled WGS sequence"/>
</dbReference>
<comment type="caution">
    <text evidence="1">The sequence shown here is derived from an EMBL/GenBank/DDBJ whole genome shotgun (WGS) entry which is preliminary data.</text>
</comment>
<dbReference type="EMBL" id="NOUV01000010">
    <property type="protein sequence ID" value="PDX87395.1"/>
    <property type="molecule type" value="Genomic_DNA"/>
</dbReference>
<accession>A0A2A7B7S7</accession>
<dbReference type="RefSeq" id="WP_097791972.1">
    <property type="nucleotide sequence ID" value="NZ_CABJDF010000007.1"/>
</dbReference>
<dbReference type="OrthoDB" id="9812066at2"/>
<name>A0A2A7B7S7_9FIRM</name>
<dbReference type="AlphaFoldDB" id="A0A2A7B7S7"/>
<gene>
    <name evidence="1" type="ORF">CHR60_04825</name>
</gene>
<sequence>MQRTFIILPEFDKNWKSMGLSDEDLRRLENLILQDPEAGALMQGTGGLRKLRFAFENRGKSGSARVCYVDFVLRETVFLITAYPKNEKENLSKAERNNIRKVIECLEHTVRS</sequence>
<dbReference type="PIRSF" id="PIRSF039032">
    <property type="entry name" value="HigB-2"/>
    <property type="match status" value="1"/>
</dbReference>
<protein>
    <submittedName>
        <fullName evidence="1">Addiction module toxin RelE</fullName>
    </submittedName>
</protein>
<reference evidence="1 2" key="1">
    <citation type="journal article" date="2017" name="Front. Microbiol.">
        <title>New Insights into the Diversity of the Genus Faecalibacterium.</title>
        <authorList>
            <person name="Benevides L."/>
            <person name="Burman S."/>
            <person name="Martin R."/>
            <person name="Robert V."/>
            <person name="Thomas M."/>
            <person name="Miquel S."/>
            <person name="Chain F."/>
            <person name="Sokol H."/>
            <person name="Bermudez-Humaran L.G."/>
            <person name="Morrison M."/>
            <person name="Langella P."/>
            <person name="Azevedo V.A."/>
            <person name="Chatel J.M."/>
            <person name="Soares S."/>
        </authorList>
    </citation>
    <scope>NUCLEOTIDE SEQUENCE [LARGE SCALE GENOMIC DNA]</scope>
    <source>
        <strain evidence="1 2">AHMP21</strain>
    </source>
</reference>
<dbReference type="Pfam" id="PF06296">
    <property type="entry name" value="RelE"/>
    <property type="match status" value="1"/>
</dbReference>
<proteinExistence type="predicted"/>
<organism evidence="1 2">
    <name type="scientific">Faecalibacterium prausnitzii</name>
    <dbReference type="NCBI Taxonomy" id="853"/>
    <lineage>
        <taxon>Bacteria</taxon>
        <taxon>Bacillati</taxon>
        <taxon>Bacillota</taxon>
        <taxon>Clostridia</taxon>
        <taxon>Eubacteriales</taxon>
        <taxon>Oscillospiraceae</taxon>
        <taxon>Faecalibacterium</taxon>
    </lineage>
</organism>
<dbReference type="InterPro" id="IPR009387">
    <property type="entry name" value="HigB-2"/>
</dbReference>
<evidence type="ECO:0000313" key="1">
    <source>
        <dbReference type="EMBL" id="PDX87395.1"/>
    </source>
</evidence>